<dbReference type="OrthoDB" id="5371818at2759"/>
<protein>
    <submittedName>
        <fullName evidence="1">Uncharacterized protein</fullName>
    </submittedName>
</protein>
<evidence type="ECO:0000313" key="1">
    <source>
        <dbReference type="EMBL" id="PSN61315.1"/>
    </source>
</evidence>
<sequence length="57" mass="6593">SRSGIYKDPDRNNIAVQVNSFDTLKQATEHLYAKEFAENRIGFDIDPDNLVRRLRQG</sequence>
<proteinExistence type="predicted"/>
<organism evidence="1 2">
    <name type="scientific">Corynespora cassiicola Philippines</name>
    <dbReference type="NCBI Taxonomy" id="1448308"/>
    <lineage>
        <taxon>Eukaryota</taxon>
        <taxon>Fungi</taxon>
        <taxon>Dikarya</taxon>
        <taxon>Ascomycota</taxon>
        <taxon>Pezizomycotina</taxon>
        <taxon>Dothideomycetes</taxon>
        <taxon>Pleosporomycetidae</taxon>
        <taxon>Pleosporales</taxon>
        <taxon>Corynesporascaceae</taxon>
        <taxon>Corynespora</taxon>
    </lineage>
</organism>
<evidence type="ECO:0000313" key="2">
    <source>
        <dbReference type="Proteomes" id="UP000240883"/>
    </source>
</evidence>
<keyword evidence="2" id="KW-1185">Reference proteome</keyword>
<dbReference type="Proteomes" id="UP000240883">
    <property type="component" value="Unassembled WGS sequence"/>
</dbReference>
<gene>
    <name evidence="1" type="ORF">BS50DRAFT_504958</name>
</gene>
<feature type="non-terminal residue" evidence="1">
    <location>
        <position position="1"/>
    </location>
</feature>
<accession>A0A2T2N7C1</accession>
<name>A0A2T2N7C1_CORCC</name>
<dbReference type="AlphaFoldDB" id="A0A2T2N7C1"/>
<dbReference type="EMBL" id="KZ678145">
    <property type="protein sequence ID" value="PSN61315.1"/>
    <property type="molecule type" value="Genomic_DNA"/>
</dbReference>
<reference evidence="1 2" key="1">
    <citation type="journal article" date="2018" name="Front. Microbiol.">
        <title>Genome-Wide Analysis of Corynespora cassiicola Leaf Fall Disease Putative Effectors.</title>
        <authorList>
            <person name="Lopez D."/>
            <person name="Ribeiro S."/>
            <person name="Label P."/>
            <person name="Fumanal B."/>
            <person name="Venisse J.S."/>
            <person name="Kohler A."/>
            <person name="de Oliveira R.R."/>
            <person name="Labutti K."/>
            <person name="Lipzen A."/>
            <person name="Lail K."/>
            <person name="Bauer D."/>
            <person name="Ohm R.A."/>
            <person name="Barry K.W."/>
            <person name="Spatafora J."/>
            <person name="Grigoriev I.V."/>
            <person name="Martin F.M."/>
            <person name="Pujade-Renaud V."/>
        </authorList>
    </citation>
    <scope>NUCLEOTIDE SEQUENCE [LARGE SCALE GENOMIC DNA]</scope>
    <source>
        <strain evidence="1 2">Philippines</strain>
    </source>
</reference>